<evidence type="ECO:0000256" key="3">
    <source>
        <dbReference type="ARBA" id="ARBA00022723"/>
    </source>
</evidence>
<evidence type="ECO:0000313" key="8">
    <source>
        <dbReference type="Proteomes" id="UP000194137"/>
    </source>
</evidence>
<evidence type="ECO:0000256" key="5">
    <source>
        <dbReference type="ARBA" id="ARBA00023004"/>
    </source>
</evidence>
<dbReference type="GO" id="GO:0005506">
    <property type="term" value="F:iron ion binding"/>
    <property type="evidence" value="ECO:0007669"/>
    <property type="project" value="InterPro"/>
</dbReference>
<dbReference type="RefSeq" id="WP_086086655.1">
    <property type="nucleotide sequence ID" value="NZ_CP021112.1"/>
</dbReference>
<organism evidence="7 8">
    <name type="scientific">Pseudorhodoplanes sinuspersici</name>
    <dbReference type="NCBI Taxonomy" id="1235591"/>
    <lineage>
        <taxon>Bacteria</taxon>
        <taxon>Pseudomonadati</taxon>
        <taxon>Pseudomonadota</taxon>
        <taxon>Alphaproteobacteria</taxon>
        <taxon>Hyphomicrobiales</taxon>
        <taxon>Pseudorhodoplanes</taxon>
    </lineage>
</organism>
<evidence type="ECO:0000256" key="2">
    <source>
        <dbReference type="ARBA" id="ARBA00022617"/>
    </source>
</evidence>
<comment type="PTM">
    <text evidence="6">Binds 1 heme c group covalently per subunit.</text>
</comment>
<gene>
    <name evidence="7" type="ORF">CAK95_03590</name>
</gene>
<dbReference type="InterPro" id="IPR002324">
    <property type="entry name" value="Cyt_c_ID"/>
</dbReference>
<sequence length="104" mass="11058">MVDCRQLTAASFAALLTSSTAFASADLAKSKNCVACHHVERKMIGPSYKAMAGRYGNDKSAIKLLSEKIVKGGGGVWGPMPMPPQPSVSPEEAEALVKWILSHQ</sequence>
<dbReference type="AlphaFoldDB" id="A0A1W6ZLG7"/>
<dbReference type="PRINTS" id="PR00606">
    <property type="entry name" value="CYTCHROMECID"/>
</dbReference>
<accession>A0A1W6ZLG7</accession>
<keyword evidence="8" id="KW-1185">Reference proteome</keyword>
<dbReference type="Proteomes" id="UP000194137">
    <property type="component" value="Chromosome"/>
</dbReference>
<protein>
    <submittedName>
        <fullName evidence="7">Cytochrome C</fullName>
    </submittedName>
</protein>
<evidence type="ECO:0000256" key="1">
    <source>
        <dbReference type="ARBA" id="ARBA00022448"/>
    </source>
</evidence>
<evidence type="ECO:0000313" key="7">
    <source>
        <dbReference type="EMBL" id="ARP98273.1"/>
    </source>
</evidence>
<reference evidence="7 8" key="1">
    <citation type="submission" date="2017-05" db="EMBL/GenBank/DDBJ databases">
        <title>Full genome sequence of Pseudorhodoplanes sinuspersici.</title>
        <authorList>
            <person name="Dastgheib S.M.M."/>
            <person name="Shavandi M."/>
            <person name="Tirandaz H."/>
        </authorList>
    </citation>
    <scope>NUCLEOTIDE SEQUENCE [LARGE SCALE GENOMIC DNA]</scope>
    <source>
        <strain evidence="7 8">RIPI110</strain>
    </source>
</reference>
<keyword evidence="4" id="KW-0249">Electron transport</keyword>
<dbReference type="InterPro" id="IPR036909">
    <property type="entry name" value="Cyt_c-like_dom_sf"/>
</dbReference>
<feature type="binding site" description="covalent" evidence="6">
    <location>
        <position position="37"/>
    </location>
    <ligand>
        <name>heme c</name>
        <dbReference type="ChEBI" id="CHEBI:61717"/>
    </ligand>
</feature>
<name>A0A1W6ZLG7_9HYPH</name>
<keyword evidence="3 6" id="KW-0479">Metal-binding</keyword>
<feature type="binding site" description="covalent" evidence="6">
    <location>
        <position position="33"/>
    </location>
    <ligand>
        <name>heme c</name>
        <dbReference type="ChEBI" id="CHEBI:61717"/>
    </ligand>
</feature>
<dbReference type="Gene3D" id="1.10.760.10">
    <property type="entry name" value="Cytochrome c-like domain"/>
    <property type="match status" value="1"/>
</dbReference>
<proteinExistence type="predicted"/>
<keyword evidence="1" id="KW-0813">Transport</keyword>
<dbReference type="Pfam" id="PF00034">
    <property type="entry name" value="Cytochrom_C"/>
    <property type="match status" value="1"/>
</dbReference>
<dbReference type="SUPFAM" id="SSF46626">
    <property type="entry name" value="Cytochrome c"/>
    <property type="match status" value="1"/>
</dbReference>
<dbReference type="OrthoDB" id="5770300at2"/>
<feature type="binding site" description="covalent" evidence="6">
    <location>
        <position position="82"/>
    </location>
    <ligand>
        <name>heme c</name>
        <dbReference type="ChEBI" id="CHEBI:61717"/>
    </ligand>
</feature>
<keyword evidence="2 6" id="KW-0349">Heme</keyword>
<evidence type="ECO:0000256" key="6">
    <source>
        <dbReference type="PIRSR" id="PIRSR602324-1"/>
    </source>
</evidence>
<dbReference type="InterPro" id="IPR009056">
    <property type="entry name" value="Cyt_c-like_dom"/>
</dbReference>
<dbReference type="STRING" id="1235591.CAK95_03590"/>
<evidence type="ECO:0000256" key="4">
    <source>
        <dbReference type="ARBA" id="ARBA00022982"/>
    </source>
</evidence>
<keyword evidence="5 6" id="KW-0408">Iron</keyword>
<dbReference type="EMBL" id="CP021112">
    <property type="protein sequence ID" value="ARP98273.1"/>
    <property type="molecule type" value="Genomic_DNA"/>
</dbReference>
<dbReference type="KEGG" id="psin:CAK95_03590"/>
<dbReference type="GO" id="GO:0009055">
    <property type="term" value="F:electron transfer activity"/>
    <property type="evidence" value="ECO:0007669"/>
    <property type="project" value="InterPro"/>
</dbReference>
<dbReference type="PROSITE" id="PS51007">
    <property type="entry name" value="CYTC"/>
    <property type="match status" value="1"/>
</dbReference>
<dbReference type="GO" id="GO:0020037">
    <property type="term" value="F:heme binding"/>
    <property type="evidence" value="ECO:0007669"/>
    <property type="project" value="InterPro"/>
</dbReference>